<dbReference type="EMBL" id="SMMG02000007">
    <property type="protein sequence ID" value="KAA3467781.1"/>
    <property type="molecule type" value="Genomic_DNA"/>
</dbReference>
<name>A0A5B6VFD1_9ROSI</name>
<evidence type="ECO:0000313" key="2">
    <source>
        <dbReference type="Proteomes" id="UP000325315"/>
    </source>
</evidence>
<dbReference type="Proteomes" id="UP000325315">
    <property type="component" value="Unassembled WGS sequence"/>
</dbReference>
<gene>
    <name evidence="1" type="ORF">EPI10_002764</name>
</gene>
<comment type="caution">
    <text evidence="1">The sequence shown here is derived from an EMBL/GenBank/DDBJ whole genome shotgun (WGS) entry which is preliminary data.</text>
</comment>
<protein>
    <submittedName>
        <fullName evidence="1">Serine/threonine-protein phosphatase 7 long form-like protein</fullName>
    </submittedName>
</protein>
<keyword evidence="2" id="KW-1185">Reference proteome</keyword>
<accession>A0A5B6VFD1</accession>
<reference evidence="2" key="1">
    <citation type="journal article" date="2019" name="Plant Biotechnol. J.">
        <title>Genome sequencing of the Australian wild diploid species Gossypium australe highlights disease resistance and delayed gland morphogenesis.</title>
        <authorList>
            <person name="Cai Y."/>
            <person name="Cai X."/>
            <person name="Wang Q."/>
            <person name="Wang P."/>
            <person name="Zhang Y."/>
            <person name="Cai C."/>
            <person name="Xu Y."/>
            <person name="Wang K."/>
            <person name="Zhou Z."/>
            <person name="Wang C."/>
            <person name="Geng S."/>
            <person name="Li B."/>
            <person name="Dong Q."/>
            <person name="Hou Y."/>
            <person name="Wang H."/>
            <person name="Ai P."/>
            <person name="Liu Z."/>
            <person name="Yi F."/>
            <person name="Sun M."/>
            <person name="An G."/>
            <person name="Cheng J."/>
            <person name="Zhang Y."/>
            <person name="Shi Q."/>
            <person name="Xie Y."/>
            <person name="Shi X."/>
            <person name="Chang Y."/>
            <person name="Huang F."/>
            <person name="Chen Y."/>
            <person name="Hong S."/>
            <person name="Mi L."/>
            <person name="Sun Q."/>
            <person name="Zhang L."/>
            <person name="Zhou B."/>
            <person name="Peng R."/>
            <person name="Zhang X."/>
            <person name="Liu F."/>
        </authorList>
    </citation>
    <scope>NUCLEOTIDE SEQUENCE [LARGE SCALE GENOMIC DNA]</scope>
    <source>
        <strain evidence="2">cv. PA1801</strain>
    </source>
</reference>
<evidence type="ECO:0000313" key="1">
    <source>
        <dbReference type="EMBL" id="KAA3467781.1"/>
    </source>
</evidence>
<organism evidence="1 2">
    <name type="scientific">Gossypium australe</name>
    <dbReference type="NCBI Taxonomy" id="47621"/>
    <lineage>
        <taxon>Eukaryota</taxon>
        <taxon>Viridiplantae</taxon>
        <taxon>Streptophyta</taxon>
        <taxon>Embryophyta</taxon>
        <taxon>Tracheophyta</taxon>
        <taxon>Spermatophyta</taxon>
        <taxon>Magnoliopsida</taxon>
        <taxon>eudicotyledons</taxon>
        <taxon>Gunneridae</taxon>
        <taxon>Pentapetalae</taxon>
        <taxon>rosids</taxon>
        <taxon>malvids</taxon>
        <taxon>Malvales</taxon>
        <taxon>Malvaceae</taxon>
        <taxon>Malvoideae</taxon>
        <taxon>Gossypium</taxon>
    </lineage>
</organism>
<proteinExistence type="predicted"/>
<sequence length="63" mass="7209">MLIPRVLLSDKAVYEINGQLLSLLQSWALYRMPFLASVSHQPYVRPLVNRRATVPETGDHSPY</sequence>
<dbReference type="AlphaFoldDB" id="A0A5B6VFD1"/>